<feature type="region of interest" description="Disordered" evidence="4">
    <location>
        <begin position="1"/>
        <end position="71"/>
    </location>
</feature>
<feature type="coiled-coil region" evidence="3">
    <location>
        <begin position="192"/>
        <end position="219"/>
    </location>
</feature>
<feature type="compositionally biased region" description="Polar residues" evidence="4">
    <location>
        <begin position="116"/>
        <end position="138"/>
    </location>
</feature>
<reference evidence="5" key="1">
    <citation type="submission" date="2025-08" db="UniProtKB">
        <authorList>
            <consortium name="Ensembl"/>
        </authorList>
    </citation>
    <scope>IDENTIFICATION</scope>
</reference>
<feature type="compositionally biased region" description="Acidic residues" evidence="4">
    <location>
        <begin position="408"/>
        <end position="419"/>
    </location>
</feature>
<evidence type="ECO:0000313" key="5">
    <source>
        <dbReference type="Ensembl" id="ENSLBEP00000015962.1"/>
    </source>
</evidence>
<feature type="compositionally biased region" description="Basic and acidic residues" evidence="4">
    <location>
        <begin position="9"/>
        <end position="21"/>
    </location>
</feature>
<feature type="compositionally biased region" description="Acidic residues" evidence="4">
    <location>
        <begin position="428"/>
        <end position="448"/>
    </location>
</feature>
<dbReference type="Proteomes" id="UP000261660">
    <property type="component" value="Unplaced"/>
</dbReference>
<dbReference type="Ensembl" id="ENSLBET00000016898.1">
    <property type="protein sequence ID" value="ENSLBEP00000015962.1"/>
    <property type="gene ID" value="ENSLBEG00000012359.1"/>
</dbReference>
<dbReference type="InterPro" id="IPR037231">
    <property type="entry name" value="NAP-like_sf"/>
</dbReference>
<feature type="region of interest" description="Disordered" evidence="4">
    <location>
        <begin position="386"/>
        <end position="457"/>
    </location>
</feature>
<dbReference type="GeneTree" id="ENSGT00940000166378"/>
<dbReference type="Pfam" id="PF00956">
    <property type="entry name" value="NAP"/>
    <property type="match status" value="1"/>
</dbReference>
<protein>
    <submittedName>
        <fullName evidence="5">Testis specific protein Y-linked</fullName>
    </submittedName>
</protein>
<keyword evidence="6" id="KW-1185">Reference proteome</keyword>
<organism evidence="5 6">
    <name type="scientific">Labrus bergylta</name>
    <name type="common">ballan wrasse</name>
    <dbReference type="NCBI Taxonomy" id="56723"/>
    <lineage>
        <taxon>Eukaryota</taxon>
        <taxon>Metazoa</taxon>
        <taxon>Chordata</taxon>
        <taxon>Craniata</taxon>
        <taxon>Vertebrata</taxon>
        <taxon>Euteleostomi</taxon>
        <taxon>Actinopterygii</taxon>
        <taxon>Neopterygii</taxon>
        <taxon>Teleostei</taxon>
        <taxon>Neoteleostei</taxon>
        <taxon>Acanthomorphata</taxon>
        <taxon>Eupercaria</taxon>
        <taxon>Labriformes</taxon>
        <taxon>Labridae</taxon>
        <taxon>Labrus</taxon>
    </lineage>
</organism>
<evidence type="ECO:0000256" key="3">
    <source>
        <dbReference type="SAM" id="Coils"/>
    </source>
</evidence>
<evidence type="ECO:0000256" key="4">
    <source>
        <dbReference type="SAM" id="MobiDB-lite"/>
    </source>
</evidence>
<proteinExistence type="inferred from homology"/>
<dbReference type="SUPFAM" id="SSF143113">
    <property type="entry name" value="NAP-like"/>
    <property type="match status" value="1"/>
</dbReference>
<name>A0A3Q3FAA7_9LABR</name>
<feature type="compositionally biased region" description="Acidic residues" evidence="4">
    <location>
        <begin position="143"/>
        <end position="156"/>
    </location>
</feature>
<dbReference type="Gene3D" id="3.30.1120.90">
    <property type="entry name" value="Nucleosome assembly protein"/>
    <property type="match status" value="1"/>
</dbReference>
<evidence type="ECO:0000313" key="6">
    <source>
        <dbReference type="Proteomes" id="UP000261660"/>
    </source>
</evidence>
<accession>A0A3Q3FAA7</accession>
<dbReference type="Gene3D" id="1.20.5.1500">
    <property type="match status" value="1"/>
</dbReference>
<feature type="compositionally biased region" description="Polar residues" evidence="4">
    <location>
        <begin position="61"/>
        <end position="71"/>
    </location>
</feature>
<sequence length="506" mass="55797">LTNVSDSLLTERPRRNTRERAASCSGFNPRITGASNSEKPESSDAPGSAGGKKNAAKTEASKSSIPLEQTDSAAIAAAEALASLTGGDGEDSRETPCSSEKVKPAKQGSKFKQRGAHQSSRVGSRTQAAAADSSTSVHSTDREDADDMQEAEEGDESISGSSSTPSSSFPSDNEDNDDGECAIVSVKMAPEMRQSVALLAQVQMRLEALEKKGARLHQKLELKISRQRRPQLDQRSSIMKTIPGFWVTALLNHPHLSAHIDETDEDALSYMTDLEIESFKNNKLGYRIRFHFRRNPYFQNNIIMKELHLGMGGSPMSFSNPILWHRGHNLTAHSEPRKSSHGVYQTFFSWFGDHSNPGQDDVAQILKDDLFRDPLRYYLTPLWEPRENGSGARAADNGNGDDCVVISDSDEEPGEDAGEADQGHSREEEEEEEEEDEEEAAEEEEEEEKGPSAGELESKTPLVHTAACGHSDTVPLHRVNWICEFFVSCCVWKSAVFFLFFLLLIF</sequence>
<dbReference type="GO" id="GO:0005634">
    <property type="term" value="C:nucleus"/>
    <property type="evidence" value="ECO:0007669"/>
    <property type="project" value="InterPro"/>
</dbReference>
<evidence type="ECO:0000256" key="2">
    <source>
        <dbReference type="RuleBase" id="RU003876"/>
    </source>
</evidence>
<feature type="compositionally biased region" description="Low complexity" evidence="4">
    <location>
        <begin position="157"/>
        <end position="171"/>
    </location>
</feature>
<reference evidence="5" key="2">
    <citation type="submission" date="2025-09" db="UniProtKB">
        <authorList>
            <consortium name="Ensembl"/>
        </authorList>
    </citation>
    <scope>IDENTIFICATION</scope>
</reference>
<dbReference type="InterPro" id="IPR002164">
    <property type="entry name" value="NAP_family"/>
</dbReference>
<comment type="similarity">
    <text evidence="1 2">Belongs to the nucleosome assembly protein (NAP) family.</text>
</comment>
<feature type="region of interest" description="Disordered" evidence="4">
    <location>
        <begin position="84"/>
        <end position="179"/>
    </location>
</feature>
<keyword evidence="3" id="KW-0175">Coiled coil</keyword>
<dbReference type="GO" id="GO:0006334">
    <property type="term" value="P:nucleosome assembly"/>
    <property type="evidence" value="ECO:0007669"/>
    <property type="project" value="InterPro"/>
</dbReference>
<evidence type="ECO:0000256" key="1">
    <source>
        <dbReference type="ARBA" id="ARBA00009947"/>
    </source>
</evidence>
<dbReference type="AlphaFoldDB" id="A0A3Q3FAA7"/>
<dbReference type="PANTHER" id="PTHR11875">
    <property type="entry name" value="TESTIS-SPECIFIC Y-ENCODED PROTEIN"/>
    <property type="match status" value="1"/>
</dbReference>